<dbReference type="CDD" id="cd00614">
    <property type="entry name" value="CGS_like"/>
    <property type="match status" value="1"/>
</dbReference>
<dbReference type="GO" id="GO:0016740">
    <property type="term" value="F:transferase activity"/>
    <property type="evidence" value="ECO:0007669"/>
    <property type="project" value="UniProtKB-KW"/>
</dbReference>
<dbReference type="GO" id="GO:0009086">
    <property type="term" value="P:methionine biosynthetic process"/>
    <property type="evidence" value="ECO:0007669"/>
    <property type="project" value="UniProtKB-ARBA"/>
</dbReference>
<dbReference type="KEGG" id="caml:H6X83_09730"/>
<reference evidence="6 7" key="1">
    <citation type="submission" date="2020-08" db="EMBL/GenBank/DDBJ databases">
        <authorList>
            <person name="Ren C."/>
            <person name="Gu Y."/>
            <person name="Xu Y."/>
        </authorList>
    </citation>
    <scope>NUCLEOTIDE SEQUENCE [LARGE SCALE GENOMIC DNA]</scope>
    <source>
        <strain evidence="6 7">LBM18003</strain>
    </source>
</reference>
<protein>
    <submittedName>
        <fullName evidence="6">PLP-dependent transferase</fullName>
    </submittedName>
</protein>
<evidence type="ECO:0000256" key="3">
    <source>
        <dbReference type="ARBA" id="ARBA00022898"/>
    </source>
</evidence>
<dbReference type="PROSITE" id="PS00868">
    <property type="entry name" value="CYS_MET_METAB_PP"/>
    <property type="match status" value="1"/>
</dbReference>
<evidence type="ECO:0000256" key="2">
    <source>
        <dbReference type="ARBA" id="ARBA00009077"/>
    </source>
</evidence>
<evidence type="ECO:0000313" key="6">
    <source>
        <dbReference type="EMBL" id="QNO17226.1"/>
    </source>
</evidence>
<dbReference type="GO" id="GO:0005737">
    <property type="term" value="C:cytoplasm"/>
    <property type="evidence" value="ECO:0007669"/>
    <property type="project" value="TreeGrafter"/>
</dbReference>
<comment type="similarity">
    <text evidence="2 5">Belongs to the trans-sulfuration enzymes family.</text>
</comment>
<dbReference type="AlphaFoldDB" id="A0A7G9WEW4"/>
<dbReference type="RefSeq" id="WP_212506294.1">
    <property type="nucleotide sequence ID" value="NZ_CP060696.1"/>
</dbReference>
<organism evidence="6 7">
    <name type="scientific">Caproicibacterium amylolyticum</name>
    <dbReference type="NCBI Taxonomy" id="2766537"/>
    <lineage>
        <taxon>Bacteria</taxon>
        <taxon>Bacillati</taxon>
        <taxon>Bacillota</taxon>
        <taxon>Clostridia</taxon>
        <taxon>Eubacteriales</taxon>
        <taxon>Oscillospiraceae</taxon>
        <taxon>Caproicibacterium</taxon>
    </lineage>
</organism>
<proteinExistence type="inferred from homology"/>
<dbReference type="Pfam" id="PF01053">
    <property type="entry name" value="Cys_Met_Meta_PP"/>
    <property type="match status" value="1"/>
</dbReference>
<dbReference type="PANTHER" id="PTHR11808:SF90">
    <property type="entry name" value="CYSTATHIONINE GAMMA-SYNTHASE"/>
    <property type="match status" value="1"/>
</dbReference>
<evidence type="ECO:0000256" key="5">
    <source>
        <dbReference type="RuleBase" id="RU362118"/>
    </source>
</evidence>
<dbReference type="InterPro" id="IPR000277">
    <property type="entry name" value="Cys/Met-Metab_PyrdxlP-dep_enz"/>
</dbReference>
<keyword evidence="7" id="KW-1185">Reference proteome</keyword>
<evidence type="ECO:0000256" key="1">
    <source>
        <dbReference type="ARBA" id="ARBA00001933"/>
    </source>
</evidence>
<keyword evidence="6" id="KW-0808">Transferase</keyword>
<dbReference type="InterPro" id="IPR015424">
    <property type="entry name" value="PyrdxlP-dep_Trfase"/>
</dbReference>
<accession>A0A7G9WEW4</accession>
<feature type="modified residue" description="N6-(pyridoxal phosphate)lysine" evidence="4">
    <location>
        <position position="194"/>
    </location>
</feature>
<comment type="cofactor">
    <cofactor evidence="1 5">
        <name>pyridoxal 5'-phosphate</name>
        <dbReference type="ChEBI" id="CHEBI:597326"/>
    </cofactor>
</comment>
<dbReference type="FunFam" id="3.40.640.10:FF:000009">
    <property type="entry name" value="Cystathionine gamma-synthase homolog"/>
    <property type="match status" value="1"/>
</dbReference>
<dbReference type="Gene3D" id="3.40.640.10">
    <property type="entry name" value="Type I PLP-dependent aspartate aminotransferase-like (Major domain)"/>
    <property type="match status" value="1"/>
</dbReference>
<sequence length="377" mass="41962">MELQTLCVHGGINENDPTGAVEMPIYQTAMFRHHDIGEGGYDYSRQQNPTREKLEQLMAKLEHGREAIAFSSGMAAITCLMELFQPGDHLLATDDLYGGSIRLFRGVGEKNGLSFDFLDTSDLGMLAAKIRPETKAVFIETPTNPMMQVTDLRGAAKICREHNLLLFVDNTFLTPYLQNPLDLGADVVIHSGTKFLSGHNDTLAGFLVANDPKIMERLRYFYMSTGACLAPFDSWLLLRGIKTLGIRMERQQQNALALAQWLKRQSWVSRVLYVGLPEHPGYAVNADQSRGAGAMISFEVDSSTTALRLLRNVQLILFAESLGGTETLLTYPMTQTHADLPKEEREARGINDRLLRISVGLEDVNDLENDLLQAEKA</sequence>
<gene>
    <name evidence="6" type="ORF">H6X83_09730</name>
</gene>
<evidence type="ECO:0000256" key="4">
    <source>
        <dbReference type="PIRSR" id="PIRSR001434-2"/>
    </source>
</evidence>
<dbReference type="InterPro" id="IPR015421">
    <property type="entry name" value="PyrdxlP-dep_Trfase_major"/>
</dbReference>
<dbReference type="FunFam" id="3.90.1150.10:FF:000033">
    <property type="entry name" value="Cystathionine gamma-synthase"/>
    <property type="match status" value="1"/>
</dbReference>
<dbReference type="Proteomes" id="UP000516046">
    <property type="component" value="Chromosome"/>
</dbReference>
<dbReference type="EMBL" id="CP060696">
    <property type="protein sequence ID" value="QNO17226.1"/>
    <property type="molecule type" value="Genomic_DNA"/>
</dbReference>
<dbReference type="GO" id="GO:0030170">
    <property type="term" value="F:pyridoxal phosphate binding"/>
    <property type="evidence" value="ECO:0007669"/>
    <property type="project" value="InterPro"/>
</dbReference>
<dbReference type="Gene3D" id="3.90.1150.10">
    <property type="entry name" value="Aspartate Aminotransferase, domain 1"/>
    <property type="match status" value="1"/>
</dbReference>
<keyword evidence="3 4" id="KW-0663">Pyridoxal phosphate</keyword>
<dbReference type="SUPFAM" id="SSF53383">
    <property type="entry name" value="PLP-dependent transferases"/>
    <property type="match status" value="1"/>
</dbReference>
<name>A0A7G9WEW4_9FIRM</name>
<dbReference type="InterPro" id="IPR015422">
    <property type="entry name" value="PyrdxlP-dep_Trfase_small"/>
</dbReference>
<dbReference type="GO" id="GO:0019346">
    <property type="term" value="P:transsulfuration"/>
    <property type="evidence" value="ECO:0007669"/>
    <property type="project" value="InterPro"/>
</dbReference>
<dbReference type="PIRSF" id="PIRSF001434">
    <property type="entry name" value="CGS"/>
    <property type="match status" value="1"/>
</dbReference>
<dbReference type="GO" id="GO:0016846">
    <property type="term" value="F:carbon-sulfur lyase activity"/>
    <property type="evidence" value="ECO:0007669"/>
    <property type="project" value="TreeGrafter"/>
</dbReference>
<evidence type="ECO:0000313" key="7">
    <source>
        <dbReference type="Proteomes" id="UP000516046"/>
    </source>
</evidence>
<dbReference type="PANTHER" id="PTHR11808">
    <property type="entry name" value="TRANS-SULFURATION ENZYME FAMILY MEMBER"/>
    <property type="match status" value="1"/>
</dbReference>
<dbReference type="InterPro" id="IPR054542">
    <property type="entry name" value="Cys_met_metab_PP"/>
</dbReference>